<protein>
    <submittedName>
        <fullName evidence="1">Uncharacterized protein</fullName>
    </submittedName>
</protein>
<comment type="caution">
    <text evidence="1">The sequence shown here is derived from an EMBL/GenBank/DDBJ whole genome shotgun (WGS) entry which is preliminary data.</text>
</comment>
<name>A0A0F8Z0Z2_9ZZZZ</name>
<dbReference type="EMBL" id="LAZR01063152">
    <property type="protein sequence ID" value="KKK60074.1"/>
    <property type="molecule type" value="Genomic_DNA"/>
</dbReference>
<evidence type="ECO:0000313" key="1">
    <source>
        <dbReference type="EMBL" id="KKK60074.1"/>
    </source>
</evidence>
<dbReference type="AlphaFoldDB" id="A0A0F8Z0Z2"/>
<gene>
    <name evidence="1" type="ORF">LCGC14_3028020</name>
</gene>
<proteinExistence type="predicted"/>
<organism evidence="1">
    <name type="scientific">marine sediment metagenome</name>
    <dbReference type="NCBI Taxonomy" id="412755"/>
    <lineage>
        <taxon>unclassified sequences</taxon>
        <taxon>metagenomes</taxon>
        <taxon>ecological metagenomes</taxon>
    </lineage>
</organism>
<feature type="non-terminal residue" evidence="1">
    <location>
        <position position="1"/>
    </location>
</feature>
<reference evidence="1" key="1">
    <citation type="journal article" date="2015" name="Nature">
        <title>Complex archaea that bridge the gap between prokaryotes and eukaryotes.</title>
        <authorList>
            <person name="Spang A."/>
            <person name="Saw J.H."/>
            <person name="Jorgensen S.L."/>
            <person name="Zaremba-Niedzwiedzka K."/>
            <person name="Martijn J."/>
            <person name="Lind A.E."/>
            <person name="van Eijk R."/>
            <person name="Schleper C."/>
            <person name="Guy L."/>
            <person name="Ettema T.J."/>
        </authorList>
    </citation>
    <scope>NUCLEOTIDE SEQUENCE</scope>
</reference>
<accession>A0A0F8Z0Z2</accession>
<sequence>RCLAGIFKAYGRNIDVFRGVRRVDRGRGKDGARPCGVKNNIA</sequence>